<evidence type="ECO:0000256" key="1">
    <source>
        <dbReference type="ARBA" id="ARBA00022737"/>
    </source>
</evidence>
<dbReference type="PANTHER" id="PTHR24173:SF74">
    <property type="entry name" value="ANKYRIN REPEAT DOMAIN-CONTAINING PROTEIN 16"/>
    <property type="match status" value="1"/>
</dbReference>
<dbReference type="Gene3D" id="1.25.40.20">
    <property type="entry name" value="Ankyrin repeat-containing domain"/>
    <property type="match status" value="5"/>
</dbReference>
<dbReference type="InterPro" id="IPR007111">
    <property type="entry name" value="NACHT_NTPase"/>
</dbReference>
<gene>
    <name evidence="5" type="ORF">B7463_g5552</name>
</gene>
<name>A0A3E2HCB6_SCYLI</name>
<feature type="non-terminal residue" evidence="5">
    <location>
        <position position="1"/>
    </location>
</feature>
<dbReference type="InterPro" id="IPR056884">
    <property type="entry name" value="NPHP3-like_N"/>
</dbReference>
<dbReference type="OrthoDB" id="674604at2759"/>
<evidence type="ECO:0000313" key="5">
    <source>
        <dbReference type="EMBL" id="RFU30781.1"/>
    </source>
</evidence>
<feature type="repeat" description="ANK" evidence="3">
    <location>
        <begin position="823"/>
        <end position="855"/>
    </location>
</feature>
<keyword evidence="2 3" id="KW-0040">ANK repeat</keyword>
<dbReference type="SUPFAM" id="SSF52540">
    <property type="entry name" value="P-loop containing nucleoside triphosphate hydrolases"/>
    <property type="match status" value="1"/>
</dbReference>
<dbReference type="PROSITE" id="PS50088">
    <property type="entry name" value="ANK_REPEAT"/>
    <property type="match status" value="10"/>
</dbReference>
<organism evidence="5 6">
    <name type="scientific">Scytalidium lignicola</name>
    <name type="common">Hyphomycete</name>
    <dbReference type="NCBI Taxonomy" id="5539"/>
    <lineage>
        <taxon>Eukaryota</taxon>
        <taxon>Fungi</taxon>
        <taxon>Dikarya</taxon>
        <taxon>Ascomycota</taxon>
        <taxon>Pezizomycotina</taxon>
        <taxon>Leotiomycetes</taxon>
        <taxon>Leotiomycetes incertae sedis</taxon>
        <taxon>Scytalidium</taxon>
    </lineage>
</organism>
<evidence type="ECO:0000256" key="3">
    <source>
        <dbReference type="PROSITE-ProRule" id="PRU00023"/>
    </source>
</evidence>
<feature type="repeat" description="ANK" evidence="3">
    <location>
        <begin position="790"/>
        <end position="822"/>
    </location>
</feature>
<evidence type="ECO:0000259" key="4">
    <source>
        <dbReference type="PROSITE" id="PS50837"/>
    </source>
</evidence>
<keyword evidence="1" id="KW-0677">Repeat</keyword>
<dbReference type="OMA" id="DGFKACG"/>
<accession>A0A3E2HCB6</accession>
<dbReference type="Pfam" id="PF24883">
    <property type="entry name" value="NPHP3_N"/>
    <property type="match status" value="1"/>
</dbReference>
<dbReference type="Pfam" id="PF00023">
    <property type="entry name" value="Ank"/>
    <property type="match status" value="1"/>
</dbReference>
<feature type="repeat" description="ANK" evidence="3">
    <location>
        <begin position="1155"/>
        <end position="1187"/>
    </location>
</feature>
<comment type="caution">
    <text evidence="5">The sequence shown here is derived from an EMBL/GenBank/DDBJ whole genome shotgun (WGS) entry which is preliminary data.</text>
</comment>
<dbReference type="PROSITE" id="PS50837">
    <property type="entry name" value="NACHT"/>
    <property type="match status" value="1"/>
</dbReference>
<dbReference type="PRINTS" id="PR01415">
    <property type="entry name" value="ANKYRIN"/>
</dbReference>
<dbReference type="STRING" id="5539.A0A3E2HCB6"/>
<feature type="repeat" description="ANK" evidence="3">
    <location>
        <begin position="616"/>
        <end position="648"/>
    </location>
</feature>
<reference evidence="5 6" key="1">
    <citation type="submission" date="2018-05" db="EMBL/GenBank/DDBJ databases">
        <title>Draft genome sequence of Scytalidium lignicola DSM 105466, a ubiquitous saprotrophic fungus.</title>
        <authorList>
            <person name="Buettner E."/>
            <person name="Gebauer A.M."/>
            <person name="Hofrichter M."/>
            <person name="Liers C."/>
            <person name="Kellner H."/>
        </authorList>
    </citation>
    <scope>NUCLEOTIDE SEQUENCE [LARGE SCALE GENOMIC DNA]</scope>
    <source>
        <strain evidence="5 6">DSM 105466</strain>
    </source>
</reference>
<dbReference type="Gene3D" id="3.40.50.300">
    <property type="entry name" value="P-loop containing nucleotide triphosphate hydrolases"/>
    <property type="match status" value="1"/>
</dbReference>
<feature type="repeat" description="ANK" evidence="3">
    <location>
        <begin position="1118"/>
        <end position="1150"/>
    </location>
</feature>
<dbReference type="InterPro" id="IPR002110">
    <property type="entry name" value="Ankyrin_rpt"/>
</dbReference>
<dbReference type="Pfam" id="PF12796">
    <property type="entry name" value="Ank_2"/>
    <property type="match status" value="6"/>
</dbReference>
<feature type="repeat" description="ANK" evidence="3">
    <location>
        <begin position="856"/>
        <end position="888"/>
    </location>
</feature>
<dbReference type="SUPFAM" id="SSF48403">
    <property type="entry name" value="Ankyrin repeat"/>
    <property type="match status" value="3"/>
</dbReference>
<evidence type="ECO:0000256" key="2">
    <source>
        <dbReference type="ARBA" id="ARBA00023043"/>
    </source>
</evidence>
<feature type="domain" description="NACHT" evidence="4">
    <location>
        <begin position="84"/>
        <end position="229"/>
    </location>
</feature>
<feature type="repeat" description="ANK" evidence="3">
    <location>
        <begin position="717"/>
        <end position="749"/>
    </location>
</feature>
<feature type="non-terminal residue" evidence="5">
    <location>
        <position position="1326"/>
    </location>
</feature>
<protein>
    <recommendedName>
        <fullName evidence="4">NACHT domain-containing protein</fullName>
    </recommendedName>
</protein>
<dbReference type="Proteomes" id="UP000258309">
    <property type="component" value="Unassembled WGS sequence"/>
</dbReference>
<keyword evidence="6" id="KW-1185">Reference proteome</keyword>
<dbReference type="PROSITE" id="PS50297">
    <property type="entry name" value="ANK_REP_REGION"/>
    <property type="match status" value="10"/>
</dbReference>
<feature type="repeat" description="ANK" evidence="3">
    <location>
        <begin position="751"/>
        <end position="783"/>
    </location>
</feature>
<dbReference type="InterPro" id="IPR036770">
    <property type="entry name" value="Ankyrin_rpt-contain_sf"/>
</dbReference>
<feature type="repeat" description="ANK" evidence="3">
    <location>
        <begin position="582"/>
        <end position="614"/>
    </location>
</feature>
<dbReference type="PANTHER" id="PTHR24173">
    <property type="entry name" value="ANKYRIN REPEAT CONTAINING"/>
    <property type="match status" value="1"/>
</dbReference>
<feature type="repeat" description="ANK" evidence="3">
    <location>
        <begin position="549"/>
        <end position="581"/>
    </location>
</feature>
<proteinExistence type="predicted"/>
<dbReference type="EMBL" id="NCSJ02000091">
    <property type="protein sequence ID" value="RFU30781.1"/>
    <property type="molecule type" value="Genomic_DNA"/>
</dbReference>
<dbReference type="InterPro" id="IPR027417">
    <property type="entry name" value="P-loop_NTPase"/>
</dbReference>
<dbReference type="SMART" id="SM00248">
    <property type="entry name" value="ANK"/>
    <property type="match status" value="17"/>
</dbReference>
<evidence type="ECO:0000313" key="6">
    <source>
        <dbReference type="Proteomes" id="UP000258309"/>
    </source>
</evidence>
<sequence length="1326" mass="146827">MPEGSEYHHNVVYGGNVHLGNIIHGPNEQNECTIDKFLSDLFLTDASADLDKTRRLKGERAAGTCEWLLKTEEFQDWLTGTSLELLWLTGVPGIGKTVISCFVVEELQRTVKENNSVVLIYYFCDNKDEQRRTPIAILRGILFQLLKRRPELFKLIEDDYKIQKASIVTKLDTLWRALDRMLQSLVDDKVYILIDALDECEESSRGDFLALLGELGEVANVKILITGRPELDIEETAQSMGRSLRIDSGNINEDLSQFINIQIAKLQKKKKYPLKLINDIKTTLQHKAGGTFLWASLVLKDIEATKTSAAARKKLEGLPSDLSEVYKRILKNISGDDIEGAMLVLQWVVVARRPMTVCELATAQVLASGDWDSDAVPPSDLVDERKDGFKACGSLLYHDPENHTINLIHQSAKDYLVGTDCESRYRVNREMTSLSIVKTCWEYLSKEEFSRGDVIVTRTESNELQPRKLSRRILETYGFLGFSTEELRDGVSEDRFELIVAFICQCESLHSLPSLRDFWFITFMRKDYKNGVQALIKKEADLNVTVGRNGMKALHIAASNGNGAILGLLLAGGVNVMSRTENGETALHLAAEKGFKDICGVLIEKGADLNAKTLREHDTALHLAAGNGHLKVASLLLEKGANINEQNKSRCTALFKAVEWGRQEMALLLSKKGADIMIKGQVRGDEQTALFPAAATGCCAIVKLLVETGIEINEESLSSTPLSEAAENGHEAVAQQLIDEGADLKWRHPDNQKTLLSLAAEGGHKDMLEWLVRKGLDVDATAHYENWFRGTATALQFAAVVDDREMVKVLIKAGADLGIGRDEGTSPLQLAAQYGRDSVVEFLLEAGGDVNESDNRGWTALHRAARDGRDTTVSLLIGKGADINARASDGQTALHVVSQEVKDVWRAPPVSKIERVLQILLEHGACIEARDCAGRTPLFIAVSNNYRVISCILLNGGAHTCTMSGQDQTGRMYPNMDQLLKATQLWRDQGDYQLISEREAHSHYLSFSNDDSDWPYLRNSDDNELQAAKSRTEDLLRLLFEVAAYILAEAEPTGRRLVKAAKEGYITVVSMLLAKEADGSIRRKYKRSALRAAAGAGHEEIVRAFHNSGVKIKPGKSYTRLALDKAASNGHASIVRFLLENGAKVDTAMYDDEEVRWTPLLRAAAQGHQDVVQILLDGGANILDYNSQGSVLELAIKNGDDSVAQVLLNRGASVIDLRSLYNLPDFLMLNLSVETMVALLQLAVDLKINILVVKPLSWAMSKGQDATLRLLGLDRECFDIKGKDGQILLTWAIEKGYDDVINCLLEKGVQMNVPASEMLIEDMWLS</sequence>